<evidence type="ECO:0000313" key="2">
    <source>
        <dbReference type="EMBL" id="PVU93754.1"/>
    </source>
</evidence>
<evidence type="ECO:0008006" key="4">
    <source>
        <dbReference type="Google" id="ProtNLM"/>
    </source>
</evidence>
<sequence>MSNVPGVIPSAAAGVHLIPTKRNRLEYSTVAKTGYIDPATKNDYKFNFLPKNSQKNEKNTKNQKKNDKSQQHNKNNVKKIIKPALNPQEFTEVSIMHLLDNSIPKALKKACYGGSDTKIGCDYNMDIPQVQKFILKSGLNLARCRVENSSGSRYNGLSMGRMLDHILYKSMSERPNYCTVSHKVDLSDHLPIQAEWSIESIIKTKKISKISPKIIEKHANVLLNHNRFAVLADKNADLDTLCNDTVATITDTFAQLENPDQKIEFIPKILSTKTLMSIKKRRKLFRLTKNNADIITLYNELKANTAKAIKNNVKLNYLKKLEAVTDDLIKNNSKKIWKWIKNKRRTARVQANEPVINKDRILILDPDQKMQVWAQHFGDLAQDISKNSQNPQKWISLFNSKDQIFSKYFTEISWNEVIAALKNIHLNKTPGTDGLPSEIWKLVQNEPSQAQTQT</sequence>
<evidence type="ECO:0000313" key="3">
    <source>
        <dbReference type="Proteomes" id="UP000245383"/>
    </source>
</evidence>
<dbReference type="SUPFAM" id="SSF56219">
    <property type="entry name" value="DNase I-like"/>
    <property type="match status" value="1"/>
</dbReference>
<proteinExistence type="predicted"/>
<accession>A0A2T9YNB1</accession>
<dbReference type="OrthoDB" id="5579505at2759"/>
<dbReference type="AlphaFoldDB" id="A0A2T9YNB1"/>
<dbReference type="InterPro" id="IPR036691">
    <property type="entry name" value="Endo/exonu/phosph_ase_sf"/>
</dbReference>
<feature type="compositionally biased region" description="Basic and acidic residues" evidence="1">
    <location>
        <begin position="54"/>
        <end position="70"/>
    </location>
</feature>
<keyword evidence="3" id="KW-1185">Reference proteome</keyword>
<feature type="region of interest" description="Disordered" evidence="1">
    <location>
        <begin position="49"/>
        <end position="78"/>
    </location>
</feature>
<gene>
    <name evidence="2" type="ORF">BB561_003054</name>
</gene>
<name>A0A2T9YNB1_9FUNG</name>
<evidence type="ECO:0000256" key="1">
    <source>
        <dbReference type="SAM" id="MobiDB-lite"/>
    </source>
</evidence>
<dbReference type="EMBL" id="MBFR01000116">
    <property type="protein sequence ID" value="PVU93754.1"/>
    <property type="molecule type" value="Genomic_DNA"/>
</dbReference>
<reference evidence="2 3" key="1">
    <citation type="journal article" date="2018" name="MBio">
        <title>Comparative Genomics Reveals the Core Gene Toolbox for the Fungus-Insect Symbiosis.</title>
        <authorList>
            <person name="Wang Y."/>
            <person name="Stata M."/>
            <person name="Wang W."/>
            <person name="Stajich J.E."/>
            <person name="White M.M."/>
            <person name="Moncalvo J.M."/>
        </authorList>
    </citation>
    <scope>NUCLEOTIDE SEQUENCE [LARGE SCALE GENOMIC DNA]</scope>
    <source>
        <strain evidence="2 3">SWE-8-4</strain>
    </source>
</reference>
<comment type="caution">
    <text evidence="2">The sequence shown here is derived from an EMBL/GenBank/DDBJ whole genome shotgun (WGS) entry which is preliminary data.</text>
</comment>
<protein>
    <recommendedName>
        <fullName evidence="4">Endonuclease/exonuclease/phosphatase domain-containing protein</fullName>
    </recommendedName>
</protein>
<organism evidence="2 3">
    <name type="scientific">Smittium simulii</name>
    <dbReference type="NCBI Taxonomy" id="133385"/>
    <lineage>
        <taxon>Eukaryota</taxon>
        <taxon>Fungi</taxon>
        <taxon>Fungi incertae sedis</taxon>
        <taxon>Zoopagomycota</taxon>
        <taxon>Kickxellomycotina</taxon>
        <taxon>Harpellomycetes</taxon>
        <taxon>Harpellales</taxon>
        <taxon>Legeriomycetaceae</taxon>
        <taxon>Smittium</taxon>
    </lineage>
</organism>
<dbReference type="Proteomes" id="UP000245383">
    <property type="component" value="Unassembled WGS sequence"/>
</dbReference>